<dbReference type="AlphaFoldDB" id="A0A1Y5FA12"/>
<name>A0A1Y5FA12_9BACT</name>
<protein>
    <submittedName>
        <fullName evidence="2">Uncharacterized protein</fullName>
    </submittedName>
</protein>
<comment type="caution">
    <text evidence="2">The sequence shown here is derived from an EMBL/GenBank/DDBJ whole genome shotgun (WGS) entry which is preliminary data.</text>
</comment>
<feature type="coiled-coil region" evidence="1">
    <location>
        <begin position="204"/>
        <end position="235"/>
    </location>
</feature>
<accession>A0A1Y5FA12</accession>
<dbReference type="EMBL" id="MAAO01000005">
    <property type="protein sequence ID" value="OUR97868.1"/>
    <property type="molecule type" value="Genomic_DNA"/>
</dbReference>
<organism evidence="2 3">
    <name type="scientific">Halobacteriovorax marinus</name>
    <dbReference type="NCBI Taxonomy" id="97084"/>
    <lineage>
        <taxon>Bacteria</taxon>
        <taxon>Pseudomonadati</taxon>
        <taxon>Bdellovibrionota</taxon>
        <taxon>Bacteriovoracia</taxon>
        <taxon>Bacteriovoracales</taxon>
        <taxon>Halobacteriovoraceae</taxon>
        <taxon>Halobacteriovorax</taxon>
    </lineage>
</organism>
<reference evidence="3" key="1">
    <citation type="journal article" date="2017" name="Proc. Natl. Acad. Sci. U.S.A.">
        <title>Simulation of Deepwater Horizon oil plume reveals substrate specialization within a complex community of hydrocarbon-degraders.</title>
        <authorList>
            <person name="Hu P."/>
            <person name="Dubinsky E.A."/>
            <person name="Probst A.J."/>
            <person name="Wang J."/>
            <person name="Sieber C.M.K."/>
            <person name="Tom L.M."/>
            <person name="Gardinali P."/>
            <person name="Banfield J.F."/>
            <person name="Atlas R.M."/>
            <person name="Andersen G.L."/>
        </authorList>
    </citation>
    <scope>NUCLEOTIDE SEQUENCE [LARGE SCALE GENOMIC DNA]</scope>
</reference>
<sequence>MGHNSLMKSFVLWFLLVNSLIFSWQIYAVSGEDYVDYSKFSKKLAAELKRDISYLEKTENEDSFYDGEFDYASFSARVTDRDKTSNIIKITSENRNIKFFRAGDTVHFNIASLQDRKKCEGHVRSVEDKYFVIFVKNLIPCWGKTEYFRRGTVLVMTSYRLAERVREASIYRRVLLKRKKDFFKQLNNVNHFVWSYNQQKVKVAATYDRKMMQVRKQKQRALEELQLNKKDQIKLQKELIYRLDSIDEDLSFYRIEKDELAIDRWHLDQDLGIPVGKRPRPIKPKL</sequence>
<evidence type="ECO:0000256" key="1">
    <source>
        <dbReference type="SAM" id="Coils"/>
    </source>
</evidence>
<evidence type="ECO:0000313" key="2">
    <source>
        <dbReference type="EMBL" id="OUR97868.1"/>
    </source>
</evidence>
<evidence type="ECO:0000313" key="3">
    <source>
        <dbReference type="Proteomes" id="UP000196531"/>
    </source>
</evidence>
<keyword evidence="1" id="KW-0175">Coiled coil</keyword>
<proteinExistence type="predicted"/>
<gene>
    <name evidence="2" type="ORF">A9Q84_06635</name>
</gene>
<dbReference type="Proteomes" id="UP000196531">
    <property type="component" value="Unassembled WGS sequence"/>
</dbReference>